<evidence type="ECO:0000256" key="2">
    <source>
        <dbReference type="ARBA" id="ARBA00022737"/>
    </source>
</evidence>
<dbReference type="OMA" id="QCPCLAG"/>
<organism evidence="10 11">
    <name type="scientific">Sphenodon punctatus</name>
    <name type="common">Tuatara</name>
    <name type="synonym">Hatteria punctata</name>
    <dbReference type="NCBI Taxonomy" id="8508"/>
    <lineage>
        <taxon>Eukaryota</taxon>
        <taxon>Metazoa</taxon>
        <taxon>Chordata</taxon>
        <taxon>Craniata</taxon>
        <taxon>Vertebrata</taxon>
        <taxon>Euteleostomi</taxon>
        <taxon>Lepidosauria</taxon>
        <taxon>Sphenodontia</taxon>
        <taxon>Sphenodontidae</taxon>
        <taxon>Sphenodon</taxon>
    </lineage>
</organism>
<dbReference type="InterPro" id="IPR056832">
    <property type="entry name" value="ARM_TT21_2nd"/>
</dbReference>
<evidence type="ECO:0000313" key="10">
    <source>
        <dbReference type="Ensembl" id="ENSSPUP00000000806.1"/>
    </source>
</evidence>
<proteinExistence type="inferred from homology"/>
<dbReference type="InterPro" id="IPR056834">
    <property type="entry name" value="ARM_TT21_C"/>
</dbReference>
<dbReference type="SMART" id="SM00028">
    <property type="entry name" value="TPR"/>
    <property type="match status" value="13"/>
</dbReference>
<dbReference type="Gene3D" id="1.25.40.10">
    <property type="entry name" value="Tetratricopeptide repeat domain"/>
    <property type="match status" value="5"/>
</dbReference>
<gene>
    <name evidence="10" type="primary">TTC21A</name>
</gene>
<evidence type="ECO:0000259" key="5">
    <source>
        <dbReference type="Pfam" id="PF25060"/>
    </source>
</evidence>
<dbReference type="GO" id="GO:0005929">
    <property type="term" value="C:cilium"/>
    <property type="evidence" value="ECO:0007669"/>
    <property type="project" value="GOC"/>
</dbReference>
<keyword evidence="3 4" id="KW-0802">TPR repeat</keyword>
<dbReference type="InterPro" id="IPR056833">
    <property type="entry name" value="ARM_TT21_N"/>
</dbReference>
<evidence type="ECO:0000313" key="11">
    <source>
        <dbReference type="Proteomes" id="UP000694392"/>
    </source>
</evidence>
<dbReference type="Pfam" id="PF25058">
    <property type="entry name" value="ARM_TT21"/>
    <property type="match status" value="1"/>
</dbReference>
<evidence type="ECO:0000256" key="1">
    <source>
        <dbReference type="ARBA" id="ARBA00010935"/>
    </source>
</evidence>
<feature type="domain" description="Tetratricopeptide repeat protein 21A/21B fifth ARM repeats" evidence="8">
    <location>
        <begin position="870"/>
        <end position="986"/>
    </location>
</feature>
<dbReference type="FunFam" id="1.25.40.10:FF:000279">
    <property type="entry name" value="Tetratricopeptide repeat domain 21A"/>
    <property type="match status" value="1"/>
</dbReference>
<dbReference type="Pfam" id="PF25068">
    <property type="entry name" value="ARM_TT21_4th"/>
    <property type="match status" value="1"/>
</dbReference>
<dbReference type="PROSITE" id="PS50005">
    <property type="entry name" value="TPR"/>
    <property type="match status" value="3"/>
</dbReference>
<dbReference type="GO" id="GO:0030317">
    <property type="term" value="P:flagellated sperm motility"/>
    <property type="evidence" value="ECO:0007669"/>
    <property type="project" value="Ensembl"/>
</dbReference>
<feature type="repeat" description="TPR" evidence="4">
    <location>
        <begin position="440"/>
        <end position="473"/>
    </location>
</feature>
<sequence>ESNNDKTPLLFSFQAYILYYAQEKYFNHVKQLADLELKKHPYDAVLLFFQAFGTLLIGRIQEAIGLLENAKKRHSDISLCCLLALIYAQKRCESIDISAVSELENKLKETRKTAGINALYYAGMFLWLMGKNEKAKEYVDRMLKMSNGSREGLVLKGWVYVTSDKQHAVKKSIKYLEEGVQDTTDIFGMMGKAKYFMTQQNYSGALEVANQIIVLFPDFVQALILKMRLLLAKQDWEQSIDVAVTFHSIRLVSRFCGKNQEILQQVYEFIECSCSQLISSDACFANELGYQLILQGKWRDASMWYRKAMEKDENSVDALTGIIWCQVLEGKLEEAEHQLEFLKEVQKSIGKSAVLVYLQAVIASRKNENEQALHFSALQGLPLSMEYYEKLNPMFLIEIVKEYLFFCPKQPRSPGQILSPLLKQADIILNPVVKAAPGMMEPLYLMAQVKYLSGELENAQGTLQRCLELDPTSADVHLLMAQIYLSQGNFKECAHSLESGVSHNFQVRDYPLYHFIKARALNKAGDFLEAIKILKMILSLPQMRKVGSKKAHGSSIVTNERVPIYLELVEALRLNGELHEATKVMQDAINEFSGTPEEIHFTIANVDLALSKGEVEIALSMLRNITPNQACYTEAKEKMAQIYLQLRKDKRLYIGCYCELCEKLPSPHTSLLLGDAYMNIQEPEKALEVYEAAQRKNPLDAALARKIGQAYVKTHQYNNVLKKRIFFPLRLNHKNISSVLLCQTTGPSSPTPVSDSAKVYKNNKREDMLETLNKAFDVQQRILKRIPLEQPELIPSQKQVATGICAQFAEHHFADKNYEVAEKYYKAALFYTPTDSKIILDLAQLYLAQGKIELCEHECALLLQDDKSSESATMMMADLTFRKQNYEEAINLYRNVLDKAPDNFSVMERLIDLLRRSGNLSEATSFFEVAKKYSTRITLEPGYNYCQGLYCWHMGQPNQALKYLNKARKDSDWGQKAINNMIQICLNPDNEILGGELFENLSEEASVLKEKKESEQHGVRTAEKLLKEFYPHSQEGKNRVKMLQNYCLMATKDKVNVEKALDAFVEMAQNDMESIPVILAMGQAHMILKQTPKARTQLKRLAKISWTLTDAEELERSWILLSDIYCKIGKYDLASEQLQHCLIYNKSCTKAYEYLGFIMEKEQAYKDAAAHYEFALKYSNQANPAVGFRLAFNYLKDKRYVEAIEVCHDVLKAFPGYPKIREEILEKAQCGGLRP</sequence>
<feature type="domain" description="Tetratricopeptide repeat protein 21A/21B fourth ARM" evidence="9">
    <location>
        <begin position="757"/>
        <end position="829"/>
    </location>
</feature>
<reference evidence="10" key="2">
    <citation type="submission" date="2025-09" db="UniProtKB">
        <authorList>
            <consortium name="Ensembl"/>
        </authorList>
    </citation>
    <scope>IDENTIFICATION</scope>
</reference>
<dbReference type="InterPro" id="IPR019734">
    <property type="entry name" value="TPR_rpt"/>
</dbReference>
<evidence type="ECO:0000256" key="4">
    <source>
        <dbReference type="PROSITE-ProRule" id="PRU00339"/>
    </source>
</evidence>
<keyword evidence="2" id="KW-0677">Repeat</keyword>
<dbReference type="GeneTree" id="ENSGT00390000005979"/>
<dbReference type="Pfam" id="PF13432">
    <property type="entry name" value="TPR_16"/>
    <property type="match status" value="1"/>
</dbReference>
<feature type="domain" description="Tetratricopeptide repeat protein 21A/21B N-terminal ARM repeat" evidence="6">
    <location>
        <begin position="17"/>
        <end position="239"/>
    </location>
</feature>
<evidence type="ECO:0000259" key="9">
    <source>
        <dbReference type="Pfam" id="PF25068"/>
    </source>
</evidence>
<dbReference type="FunFam" id="1.25.40.10:FF:000245">
    <property type="entry name" value="Tetratricopeptide repeat domain 21B"/>
    <property type="match status" value="1"/>
</dbReference>
<dbReference type="FunFam" id="1.25.40.10:FF:000219">
    <property type="entry name" value="Tetratricopeptide repeat domain 21B"/>
    <property type="match status" value="1"/>
</dbReference>
<evidence type="ECO:0000259" key="7">
    <source>
        <dbReference type="Pfam" id="PF25063"/>
    </source>
</evidence>
<dbReference type="InterPro" id="IPR011990">
    <property type="entry name" value="TPR-like_helical_dom_sf"/>
</dbReference>
<dbReference type="Pfam" id="PF25064">
    <property type="entry name" value="ARM_TT21_5th"/>
    <property type="match status" value="1"/>
</dbReference>
<dbReference type="SUPFAM" id="SSF48452">
    <property type="entry name" value="TPR-like"/>
    <property type="match status" value="5"/>
</dbReference>
<feature type="domain" description="Tetratricopeptide repeat protein 21A/21B second ARM" evidence="5">
    <location>
        <begin position="246"/>
        <end position="488"/>
    </location>
</feature>
<evidence type="ECO:0000259" key="8">
    <source>
        <dbReference type="Pfam" id="PF25064"/>
    </source>
</evidence>
<dbReference type="InterPro" id="IPR040364">
    <property type="entry name" value="TTC21A/TTC21B"/>
</dbReference>
<dbReference type="FunFam" id="1.25.40.10:FF:000775">
    <property type="entry name" value="Tetratricopeptide repeat domain 21A"/>
    <property type="match status" value="1"/>
</dbReference>
<comment type="similarity">
    <text evidence="1">Belongs to the TTC21 family.</text>
</comment>
<dbReference type="PANTHER" id="PTHR14699">
    <property type="entry name" value="STI2 PROTEIN-RELATED"/>
    <property type="match status" value="1"/>
</dbReference>
<dbReference type="Ensembl" id="ENSSPUT00000000849.1">
    <property type="protein sequence ID" value="ENSSPUP00000000806.1"/>
    <property type="gene ID" value="ENSSPUG00000000583.1"/>
</dbReference>
<dbReference type="Proteomes" id="UP000694392">
    <property type="component" value="Unplaced"/>
</dbReference>
<name>A0A8D0L117_SPHPU</name>
<dbReference type="GO" id="GO:0061512">
    <property type="term" value="P:protein localization to cilium"/>
    <property type="evidence" value="ECO:0007669"/>
    <property type="project" value="TreeGrafter"/>
</dbReference>
<dbReference type="Pfam" id="PF25062">
    <property type="entry name" value="ARM_TT21_N"/>
    <property type="match status" value="1"/>
</dbReference>
<evidence type="ECO:0000256" key="3">
    <source>
        <dbReference type="ARBA" id="ARBA00022803"/>
    </source>
</evidence>
<dbReference type="PANTHER" id="PTHR14699:SF2">
    <property type="entry name" value="TETRATRICOPEPTIDE REPEAT PROTEIN 21A"/>
    <property type="match status" value="1"/>
</dbReference>
<reference evidence="10" key="1">
    <citation type="submission" date="2025-08" db="UniProtKB">
        <authorList>
            <consortium name="Ensembl"/>
        </authorList>
    </citation>
    <scope>IDENTIFICATION</scope>
</reference>
<keyword evidence="11" id="KW-1185">Reference proteome</keyword>
<protein>
    <submittedName>
        <fullName evidence="10">Tetratricopeptide repeat domain 21A</fullName>
    </submittedName>
</protein>
<dbReference type="InterPro" id="IPR056836">
    <property type="entry name" value="ARM_TT21_4th"/>
</dbReference>
<dbReference type="GO" id="GO:0007286">
    <property type="term" value="P:spermatid development"/>
    <property type="evidence" value="ECO:0007669"/>
    <property type="project" value="Ensembl"/>
</dbReference>
<dbReference type="Pfam" id="PF25063">
    <property type="entry name" value="ARM_TT21_C"/>
    <property type="match status" value="1"/>
</dbReference>
<evidence type="ECO:0000259" key="6">
    <source>
        <dbReference type="Pfam" id="PF25062"/>
    </source>
</evidence>
<dbReference type="Pfam" id="PF25060">
    <property type="entry name" value="ARM_TT21_2nd"/>
    <property type="match status" value="1"/>
</dbReference>
<feature type="domain" description="Tetratricopeptide repeat protein 21A/21B C-terminal ARM" evidence="7">
    <location>
        <begin position="1021"/>
        <end position="1229"/>
    </location>
</feature>
<dbReference type="AlphaFoldDB" id="A0A8D0L117"/>
<dbReference type="GO" id="GO:0030991">
    <property type="term" value="C:intraciliary transport particle A"/>
    <property type="evidence" value="ECO:0007669"/>
    <property type="project" value="TreeGrafter"/>
</dbReference>
<feature type="repeat" description="TPR" evidence="4">
    <location>
        <begin position="870"/>
        <end position="903"/>
    </location>
</feature>
<accession>A0A8D0L117</accession>
<dbReference type="GO" id="GO:0035721">
    <property type="term" value="P:intraciliary retrograde transport"/>
    <property type="evidence" value="ECO:0007669"/>
    <property type="project" value="TreeGrafter"/>
</dbReference>
<dbReference type="InterPro" id="IPR056835">
    <property type="entry name" value="ARM_TT21_5th"/>
</dbReference>
<feature type="repeat" description="TPR" evidence="4">
    <location>
        <begin position="667"/>
        <end position="700"/>
    </location>
</feature>